<dbReference type="Pfam" id="PF01510">
    <property type="entry name" value="Amidase_2"/>
    <property type="match status" value="1"/>
</dbReference>
<evidence type="ECO:0000313" key="15">
    <source>
        <dbReference type="Proteomes" id="UP000319732"/>
    </source>
</evidence>
<name>A0A545TQG6_9GAMM</name>
<dbReference type="SMART" id="SM00644">
    <property type="entry name" value="Ami_2"/>
    <property type="match status" value="1"/>
</dbReference>
<dbReference type="SUPFAM" id="SSF55846">
    <property type="entry name" value="N-acetylmuramoyl-L-alanine amidase-like"/>
    <property type="match status" value="1"/>
</dbReference>
<accession>A0A545TQG6</accession>
<evidence type="ECO:0000259" key="13">
    <source>
        <dbReference type="SMART" id="SM00644"/>
    </source>
</evidence>
<dbReference type="Gene3D" id="3.40.80.10">
    <property type="entry name" value="Peptidoglycan recognition protein-like"/>
    <property type="match status" value="1"/>
</dbReference>
<keyword evidence="9" id="KW-0862">Zinc</keyword>
<evidence type="ECO:0000256" key="8">
    <source>
        <dbReference type="ARBA" id="ARBA00022801"/>
    </source>
</evidence>
<evidence type="ECO:0000256" key="3">
    <source>
        <dbReference type="ARBA" id="ARBA00004496"/>
    </source>
</evidence>
<dbReference type="InterPro" id="IPR051206">
    <property type="entry name" value="NAMLAA_amidase_2"/>
</dbReference>
<comment type="cofactor">
    <cofactor evidence="2">
        <name>Zn(2+)</name>
        <dbReference type="ChEBI" id="CHEBI:29105"/>
    </cofactor>
</comment>
<evidence type="ECO:0000256" key="6">
    <source>
        <dbReference type="ARBA" id="ARBA00022490"/>
    </source>
</evidence>
<dbReference type="PANTHER" id="PTHR30417:SF4">
    <property type="entry name" value="1,6-ANHYDRO-N-ACETYLMURAMYL-L-ALANINE AMIDASE AMPD"/>
    <property type="match status" value="1"/>
</dbReference>
<evidence type="ECO:0000256" key="2">
    <source>
        <dbReference type="ARBA" id="ARBA00001947"/>
    </source>
</evidence>
<reference evidence="14 15" key="1">
    <citation type="submission" date="2019-06" db="EMBL/GenBank/DDBJ databases">
        <title>Whole genome sequence for Cellvibrionaceae sp. R142.</title>
        <authorList>
            <person name="Wang G."/>
        </authorList>
    </citation>
    <scope>NUCLEOTIDE SEQUENCE [LARGE SCALE GENOMIC DNA]</scope>
    <source>
        <strain evidence="14 15">R142</strain>
    </source>
</reference>
<protein>
    <recommendedName>
        <fullName evidence="11">1,6-anhydro-N-acetylmuramyl-L-alanine amidase AmpD</fullName>
        <ecNumber evidence="5">3.5.1.28</ecNumber>
    </recommendedName>
    <alternativeName>
        <fullName evidence="12">N-acetylmuramoyl-L-alanine amidase</fullName>
    </alternativeName>
</protein>
<evidence type="ECO:0000256" key="4">
    <source>
        <dbReference type="ARBA" id="ARBA00007553"/>
    </source>
</evidence>
<dbReference type="EMBL" id="VHSG01000011">
    <property type="protein sequence ID" value="TQV79473.1"/>
    <property type="molecule type" value="Genomic_DNA"/>
</dbReference>
<dbReference type="EC" id="3.5.1.28" evidence="5"/>
<dbReference type="GO" id="GO:0005737">
    <property type="term" value="C:cytoplasm"/>
    <property type="evidence" value="ECO:0007669"/>
    <property type="project" value="UniProtKB-SubCell"/>
</dbReference>
<dbReference type="InterPro" id="IPR036505">
    <property type="entry name" value="Amidase/PGRP_sf"/>
</dbReference>
<comment type="catalytic activity">
    <reaction evidence="1">
        <text>Hydrolyzes the link between N-acetylmuramoyl residues and L-amino acid residues in certain cell-wall glycopeptides.</text>
        <dbReference type="EC" id="3.5.1.28"/>
    </reaction>
</comment>
<keyword evidence="15" id="KW-1185">Reference proteome</keyword>
<dbReference type="NCBIfam" id="NF008758">
    <property type="entry name" value="PRK11789.1"/>
    <property type="match status" value="1"/>
</dbReference>
<sequence>MSPQRLGREVYLAVGNSTYTIDKRGWLRGVQRVVSPNFNRRPPGASVSLLVIHSISLPPGRYGGGHIERFFTNSLDLSEHPYFQTLVDLRVSAHLLIARDGGVTQFVSCFDRAWHAGASCYQQQDNCNDFSIGIELEGTDVDAYTDEQYRELAAVTRALLGAFPELTPQAIAGHSDIAPGRKTDPGAGFDWRRYRADLV</sequence>
<evidence type="ECO:0000256" key="5">
    <source>
        <dbReference type="ARBA" id="ARBA00011901"/>
    </source>
</evidence>
<dbReference type="InterPro" id="IPR002502">
    <property type="entry name" value="Amidase_domain"/>
</dbReference>
<dbReference type="AlphaFoldDB" id="A0A545TQG6"/>
<dbReference type="GO" id="GO:0009254">
    <property type="term" value="P:peptidoglycan turnover"/>
    <property type="evidence" value="ECO:0007669"/>
    <property type="project" value="TreeGrafter"/>
</dbReference>
<keyword evidence="8 14" id="KW-0378">Hydrolase</keyword>
<evidence type="ECO:0000256" key="1">
    <source>
        <dbReference type="ARBA" id="ARBA00001561"/>
    </source>
</evidence>
<dbReference type="GO" id="GO:0046872">
    <property type="term" value="F:metal ion binding"/>
    <property type="evidence" value="ECO:0007669"/>
    <property type="project" value="UniProtKB-KW"/>
</dbReference>
<keyword evidence="10" id="KW-0961">Cell wall biogenesis/degradation</keyword>
<dbReference type="PANTHER" id="PTHR30417">
    <property type="entry name" value="N-ACETYLMURAMOYL-L-ALANINE AMIDASE AMID"/>
    <property type="match status" value="1"/>
</dbReference>
<proteinExistence type="inferred from homology"/>
<dbReference type="OrthoDB" id="9794842at2"/>
<feature type="domain" description="N-acetylmuramoyl-L-alanine amidase" evidence="13">
    <location>
        <begin position="35"/>
        <end position="186"/>
    </location>
</feature>
<dbReference type="GO" id="GO:0071555">
    <property type="term" value="P:cell wall organization"/>
    <property type="evidence" value="ECO:0007669"/>
    <property type="project" value="UniProtKB-KW"/>
</dbReference>
<evidence type="ECO:0000256" key="7">
    <source>
        <dbReference type="ARBA" id="ARBA00022723"/>
    </source>
</evidence>
<keyword evidence="6" id="KW-0963">Cytoplasm</keyword>
<dbReference type="GO" id="GO:0009253">
    <property type="term" value="P:peptidoglycan catabolic process"/>
    <property type="evidence" value="ECO:0007669"/>
    <property type="project" value="InterPro"/>
</dbReference>
<organism evidence="14 15">
    <name type="scientific">Exilibacterium tricleocarpae</name>
    <dbReference type="NCBI Taxonomy" id="2591008"/>
    <lineage>
        <taxon>Bacteria</taxon>
        <taxon>Pseudomonadati</taxon>
        <taxon>Pseudomonadota</taxon>
        <taxon>Gammaproteobacteria</taxon>
        <taxon>Cellvibrionales</taxon>
        <taxon>Cellvibrionaceae</taxon>
        <taxon>Exilibacterium</taxon>
    </lineage>
</organism>
<dbReference type="GO" id="GO:0008745">
    <property type="term" value="F:N-acetylmuramoyl-L-alanine amidase activity"/>
    <property type="evidence" value="ECO:0007669"/>
    <property type="project" value="UniProtKB-EC"/>
</dbReference>
<evidence type="ECO:0000313" key="14">
    <source>
        <dbReference type="EMBL" id="TQV79473.1"/>
    </source>
</evidence>
<comment type="caution">
    <text evidence="14">The sequence shown here is derived from an EMBL/GenBank/DDBJ whole genome shotgun (WGS) entry which is preliminary data.</text>
</comment>
<dbReference type="Proteomes" id="UP000319732">
    <property type="component" value="Unassembled WGS sequence"/>
</dbReference>
<comment type="subcellular location">
    <subcellularLocation>
        <location evidence="3">Cytoplasm</location>
    </subcellularLocation>
</comment>
<evidence type="ECO:0000256" key="12">
    <source>
        <dbReference type="ARBA" id="ARBA00042615"/>
    </source>
</evidence>
<evidence type="ECO:0000256" key="10">
    <source>
        <dbReference type="ARBA" id="ARBA00023316"/>
    </source>
</evidence>
<comment type="similarity">
    <text evidence="4">Belongs to the N-acetylmuramoyl-L-alanine amidase 2 family.</text>
</comment>
<keyword evidence="7" id="KW-0479">Metal-binding</keyword>
<dbReference type="CDD" id="cd06583">
    <property type="entry name" value="PGRP"/>
    <property type="match status" value="1"/>
</dbReference>
<evidence type="ECO:0000256" key="9">
    <source>
        <dbReference type="ARBA" id="ARBA00022833"/>
    </source>
</evidence>
<gene>
    <name evidence="14" type="primary">ampD</name>
    <name evidence="14" type="ORF">FKG94_11435</name>
</gene>
<evidence type="ECO:0000256" key="11">
    <source>
        <dbReference type="ARBA" id="ARBA00039257"/>
    </source>
</evidence>